<keyword evidence="2" id="KW-1185">Reference proteome</keyword>
<accession>A0AAW1RKK7</accession>
<sequence length="310" mass="33691">MEWRGSGPPLHNLCNYSQTHPVPFLPFPVLSRPASEETFNPGSGRVPGFQALQDAATLLRQADTTFLSLPDIPPVWAPSGPLEAHLSQVSPEALCFQAGARPQGSGFTSVSEATVLPLPAQSAARNSVSSTQSPRVDLDEVQWAPAAKRRRTVASRRPADISKFEQSDVSGQLIKGLHDFLADHDLAAQAVDDTDIVSRLDPHKLESSAAKTLLQVIDVLAPLVADGHKHSLYANDRELSEPLSRSLCSCNIILHILTISGMPRQAFNEELLESIVDHLKHHLNSNIYPFYSIAHCQIARPDLCQGCLVA</sequence>
<protein>
    <submittedName>
        <fullName evidence="1">Uncharacterized protein</fullName>
    </submittedName>
</protein>
<proteinExistence type="predicted"/>
<evidence type="ECO:0000313" key="2">
    <source>
        <dbReference type="Proteomes" id="UP001485043"/>
    </source>
</evidence>
<dbReference type="Proteomes" id="UP001485043">
    <property type="component" value="Unassembled WGS sequence"/>
</dbReference>
<dbReference type="AlphaFoldDB" id="A0AAW1RKK7"/>
<organism evidence="1 2">
    <name type="scientific">Apatococcus fuscideae</name>
    <dbReference type="NCBI Taxonomy" id="2026836"/>
    <lineage>
        <taxon>Eukaryota</taxon>
        <taxon>Viridiplantae</taxon>
        <taxon>Chlorophyta</taxon>
        <taxon>core chlorophytes</taxon>
        <taxon>Trebouxiophyceae</taxon>
        <taxon>Chlorellales</taxon>
        <taxon>Chlorellaceae</taxon>
        <taxon>Apatococcus</taxon>
    </lineage>
</organism>
<gene>
    <name evidence="1" type="ORF">WJX84_005062</name>
</gene>
<evidence type="ECO:0000313" key="1">
    <source>
        <dbReference type="EMBL" id="KAK9834234.1"/>
    </source>
</evidence>
<dbReference type="EMBL" id="JALJOV010002119">
    <property type="protein sequence ID" value="KAK9834234.1"/>
    <property type="molecule type" value="Genomic_DNA"/>
</dbReference>
<comment type="caution">
    <text evidence="1">The sequence shown here is derived from an EMBL/GenBank/DDBJ whole genome shotgun (WGS) entry which is preliminary data.</text>
</comment>
<name>A0AAW1RKK7_9CHLO</name>
<reference evidence="1 2" key="1">
    <citation type="journal article" date="2024" name="Nat. Commun.">
        <title>Phylogenomics reveals the evolutionary origins of lichenization in chlorophyte algae.</title>
        <authorList>
            <person name="Puginier C."/>
            <person name="Libourel C."/>
            <person name="Otte J."/>
            <person name="Skaloud P."/>
            <person name="Haon M."/>
            <person name="Grisel S."/>
            <person name="Petersen M."/>
            <person name="Berrin J.G."/>
            <person name="Delaux P.M."/>
            <person name="Dal Grande F."/>
            <person name="Keller J."/>
        </authorList>
    </citation>
    <scope>NUCLEOTIDE SEQUENCE [LARGE SCALE GENOMIC DNA]</scope>
    <source>
        <strain evidence="1 2">SAG 2523</strain>
    </source>
</reference>